<name>A0A1G6AQ30_EUBOX</name>
<evidence type="ECO:0000313" key="4">
    <source>
        <dbReference type="EMBL" id="SDB10520.1"/>
    </source>
</evidence>
<dbReference type="STRING" id="1732.SAMN02910417_00837"/>
<accession>A0A1G6AQ30</accession>
<keyword evidence="3" id="KW-1133">Transmembrane helix</keyword>
<feature type="transmembrane region" description="Helical" evidence="3">
    <location>
        <begin position="54"/>
        <end position="75"/>
    </location>
</feature>
<evidence type="ECO:0000256" key="2">
    <source>
        <dbReference type="SAM" id="MobiDB-lite"/>
    </source>
</evidence>
<evidence type="ECO:0008006" key="6">
    <source>
        <dbReference type="Google" id="ProtNLM"/>
    </source>
</evidence>
<keyword evidence="3" id="KW-0472">Membrane</keyword>
<dbReference type="SUPFAM" id="SSF158791">
    <property type="entry name" value="MgtE N-terminal domain-like"/>
    <property type="match status" value="1"/>
</dbReference>
<organism evidence="4 5">
    <name type="scientific">Eubacterium oxidoreducens</name>
    <dbReference type="NCBI Taxonomy" id="1732"/>
    <lineage>
        <taxon>Bacteria</taxon>
        <taxon>Bacillati</taxon>
        <taxon>Bacillota</taxon>
        <taxon>Clostridia</taxon>
        <taxon>Eubacteriales</taxon>
        <taxon>Eubacteriaceae</taxon>
        <taxon>Eubacterium</taxon>
    </lineage>
</organism>
<dbReference type="Proteomes" id="UP000199228">
    <property type="component" value="Unassembled WGS sequence"/>
</dbReference>
<reference evidence="4 5" key="1">
    <citation type="submission" date="2016-10" db="EMBL/GenBank/DDBJ databases">
        <authorList>
            <person name="de Groot N.N."/>
        </authorList>
    </citation>
    <scope>NUCLEOTIDE SEQUENCE [LARGE SCALE GENOMIC DNA]</scope>
    <source>
        <strain evidence="4 5">DSM 3217</strain>
    </source>
</reference>
<sequence>MADENNNVDPKADKKAAKAAKKEEKKKAKEAKKAAKKNGEDVFDDEDEEGSSKIVVLFATIIIIVVWIAILALIIKADVGGFGTNVMTPILKDVPYVNKILPKSDTIDTGSVSAEEGTQYDTLEDALNRIKELEIELQDMTTTTEEYKAKIKEYKAEIARLKEFEENQKEFEELKLKFDEEVVFSENAPDIEEYKTYYESIDPTNAELIYKEVLEQQQADEDMENYVSMYSNMKASEAAEIFDTMTDNLELVAEILENMESDTSSAILGKMNADTAAKLTVLMNPQE</sequence>
<feature type="region of interest" description="Disordered" evidence="2">
    <location>
        <begin position="1"/>
        <end position="45"/>
    </location>
</feature>
<evidence type="ECO:0000256" key="3">
    <source>
        <dbReference type="SAM" id="Phobius"/>
    </source>
</evidence>
<dbReference type="OrthoDB" id="1766808at2"/>
<keyword evidence="1" id="KW-0175">Coiled coil</keyword>
<dbReference type="RefSeq" id="WP_090172508.1">
    <property type="nucleotide sequence ID" value="NZ_FMXR01000006.1"/>
</dbReference>
<feature type="coiled-coil region" evidence="1">
    <location>
        <begin position="123"/>
        <end position="181"/>
    </location>
</feature>
<dbReference type="AlphaFoldDB" id="A0A1G6AQ30"/>
<protein>
    <recommendedName>
        <fullName evidence="6">Flagellar motility protein MotE, a chaperone for MotC folding</fullName>
    </recommendedName>
</protein>
<feature type="compositionally biased region" description="Basic and acidic residues" evidence="2">
    <location>
        <begin position="10"/>
        <end position="40"/>
    </location>
</feature>
<evidence type="ECO:0000313" key="5">
    <source>
        <dbReference type="Proteomes" id="UP000199228"/>
    </source>
</evidence>
<proteinExistence type="predicted"/>
<keyword evidence="3" id="KW-0812">Transmembrane</keyword>
<gene>
    <name evidence="4" type="ORF">SAMN02910417_00837</name>
</gene>
<dbReference type="EMBL" id="FMXR01000006">
    <property type="protein sequence ID" value="SDB10520.1"/>
    <property type="molecule type" value="Genomic_DNA"/>
</dbReference>
<keyword evidence="5" id="KW-1185">Reference proteome</keyword>
<evidence type="ECO:0000256" key="1">
    <source>
        <dbReference type="SAM" id="Coils"/>
    </source>
</evidence>